<comment type="caution">
    <text evidence="1">The sequence shown here is derived from an EMBL/GenBank/DDBJ whole genome shotgun (WGS) entry which is preliminary data.</text>
</comment>
<evidence type="ECO:0000313" key="2">
    <source>
        <dbReference type="Proteomes" id="UP000020467"/>
    </source>
</evidence>
<dbReference type="HOGENOM" id="CLU_487448_0_0_1"/>
<organism evidence="1 2">
    <name type="scientific">Colletotrichum fioriniae PJ7</name>
    <dbReference type="NCBI Taxonomy" id="1445577"/>
    <lineage>
        <taxon>Eukaryota</taxon>
        <taxon>Fungi</taxon>
        <taxon>Dikarya</taxon>
        <taxon>Ascomycota</taxon>
        <taxon>Pezizomycotina</taxon>
        <taxon>Sordariomycetes</taxon>
        <taxon>Hypocreomycetidae</taxon>
        <taxon>Glomerellales</taxon>
        <taxon>Glomerellaceae</taxon>
        <taxon>Colletotrichum</taxon>
        <taxon>Colletotrichum acutatum species complex</taxon>
    </lineage>
</organism>
<dbReference type="EMBL" id="JARH01000674">
    <property type="protein sequence ID" value="EXF77935.1"/>
    <property type="molecule type" value="Genomic_DNA"/>
</dbReference>
<name>A0A010QMN4_9PEZI</name>
<dbReference type="AlphaFoldDB" id="A0A010QMN4"/>
<sequence>MASHTLVSIYVPEEIFSSAQDLIYALVHEQFFVIGLTADRKYWEVAAPPERLQFLLLKNVQFEINLQYELFVPNPADVLELGHDRAVMLARARYIRGIFKSVATEQIPALTSFLARRSQCLATPMKWAILAYRLWVRTIWPKAHSFEPADPDCEQRSSLDARCRFYGVLALCRKLLDSSIIAIPILEENVYLTLQNRALAPLCEDFSELHCCSLLHIILESVGGANLDRASFNHFDSAVPYSMNLLLCGTIQEHLHPGAIDVATAAIEASYDLPGVEDLRCLHILPLRILKGLPGSLISQMSPRDTTILIPYLEQTRSCSSKPNQIDDVAGLSAGLVVEGVGCRLRSGFCTWLRSPDGTAFREKLHLNLRGPQTGLQFFWSFFALLGVARHLDPATVNDHTDEVMLTAFEDIIADGSADTRLWLLEKMIYPMKLALQRLPSQELMVSHWMYVEKIRSLGEFNTSALATQYFLSRMRSLFEPDVEISHAEAVRGAGYKMSTANDLLGSIALSSEDQRSHDLDSHDDFNLRVTHEGDAFDSSLDFVDPSWGIWTPPSETRH</sequence>
<keyword evidence="2" id="KW-1185">Reference proteome</keyword>
<reference evidence="1 2" key="1">
    <citation type="submission" date="2014-02" db="EMBL/GenBank/DDBJ databases">
        <title>The genome sequence of Colletotrichum fioriniae PJ7.</title>
        <authorList>
            <person name="Baroncelli R."/>
            <person name="Thon M.R."/>
        </authorList>
    </citation>
    <scope>NUCLEOTIDE SEQUENCE [LARGE SCALE GENOMIC DNA]</scope>
    <source>
        <strain evidence="1 2">PJ7</strain>
    </source>
</reference>
<protein>
    <submittedName>
        <fullName evidence="1">Uncharacterized protein</fullName>
    </submittedName>
</protein>
<accession>A0A010QMN4</accession>
<proteinExistence type="predicted"/>
<dbReference type="KEGG" id="cfj:CFIO01_12452"/>
<dbReference type="OrthoDB" id="10285965at2759"/>
<dbReference type="Proteomes" id="UP000020467">
    <property type="component" value="Unassembled WGS sequence"/>
</dbReference>
<evidence type="ECO:0000313" key="1">
    <source>
        <dbReference type="EMBL" id="EXF77935.1"/>
    </source>
</evidence>
<gene>
    <name evidence="1" type="ORF">CFIO01_12452</name>
</gene>